<reference evidence="5 6" key="1">
    <citation type="submission" date="2019-01" db="EMBL/GenBank/DDBJ databases">
        <title>Chengkuizengella sp. nov., isolated from deep-sea sediment of East Pacific Ocean.</title>
        <authorList>
            <person name="Yang J."/>
            <person name="Lai Q."/>
            <person name="Shao Z."/>
        </authorList>
    </citation>
    <scope>NUCLEOTIDE SEQUENCE [LARGE SCALE GENOMIC DNA]</scope>
    <source>
        <strain evidence="5 6">YPA3-1-1</strain>
    </source>
</reference>
<feature type="domain" description="Baseplate J-like central" evidence="3">
    <location>
        <begin position="171"/>
        <end position="248"/>
    </location>
</feature>
<accession>A0A6N9Q7M2</accession>
<dbReference type="AlphaFoldDB" id="A0A6N9Q7M2"/>
<evidence type="ECO:0000313" key="6">
    <source>
        <dbReference type="Proteomes" id="UP000448943"/>
    </source>
</evidence>
<dbReference type="PANTHER" id="PTHR37829">
    <property type="entry name" value="PHAGE-LIKE ELEMENT PBSX PROTEIN XKDT"/>
    <property type="match status" value="1"/>
</dbReference>
<comment type="similarity">
    <text evidence="1">Belongs to the Mu gp47/PBSX XkdT family.</text>
</comment>
<dbReference type="Pfam" id="PF26079">
    <property type="entry name" value="Baseplate_J_C"/>
    <property type="match status" value="1"/>
</dbReference>
<dbReference type="OrthoDB" id="2554267at2"/>
<dbReference type="EMBL" id="SIJB01000044">
    <property type="protein sequence ID" value="NBI30905.1"/>
    <property type="molecule type" value="Genomic_DNA"/>
</dbReference>
<evidence type="ECO:0000259" key="2">
    <source>
        <dbReference type="Pfam" id="PF04865"/>
    </source>
</evidence>
<keyword evidence="6" id="KW-1185">Reference proteome</keyword>
<feature type="domain" description="Baseplate protein J-like barrel" evidence="2">
    <location>
        <begin position="74"/>
        <end position="150"/>
    </location>
</feature>
<dbReference type="InterPro" id="IPR006949">
    <property type="entry name" value="Barrel_Baseplate_J-like"/>
</dbReference>
<gene>
    <name evidence="5" type="ORF">ERL59_18300</name>
</gene>
<dbReference type="Pfam" id="PF26078">
    <property type="entry name" value="Baseplate_J_M"/>
    <property type="match status" value="1"/>
</dbReference>
<name>A0A6N9Q7M2_9BACL</name>
<protein>
    <submittedName>
        <fullName evidence="5">Baseplate J/gp47 family protein</fullName>
    </submittedName>
</protein>
<evidence type="ECO:0000256" key="1">
    <source>
        <dbReference type="ARBA" id="ARBA00038087"/>
    </source>
</evidence>
<dbReference type="InterPro" id="IPR058530">
    <property type="entry name" value="Baseplate_J-like_C"/>
</dbReference>
<dbReference type="InterPro" id="IPR058531">
    <property type="entry name" value="Baseplate_J_M"/>
</dbReference>
<organism evidence="5 6">
    <name type="scientific">Chengkuizengella marina</name>
    <dbReference type="NCBI Taxonomy" id="2507566"/>
    <lineage>
        <taxon>Bacteria</taxon>
        <taxon>Bacillati</taxon>
        <taxon>Bacillota</taxon>
        <taxon>Bacilli</taxon>
        <taxon>Bacillales</taxon>
        <taxon>Paenibacillaceae</taxon>
        <taxon>Chengkuizengella</taxon>
    </lineage>
</organism>
<dbReference type="InterPro" id="IPR052399">
    <property type="entry name" value="Phage_Baseplate_Assmbl_Protein"/>
</dbReference>
<sequence>MLTNVSDDYDKTVGTFIYDATKPAAIEFENAYSELNKVESKLSIENLSDDELEQRINERTGIERKPSTNAIGYITVEGNGQISNGDLFETDSGVQFESTQTKTINGSDIVNIRSIEPGEVGNVPSNQITLVPVTIAGITSVNNPNPTADGFEAESDTELLERYYDKIQTPSTSGNKAHYINWAREVSGVGDARVFPLWNGDNTVKVMVIDSNMHPASQNIIDEVQQYIDPDVTGMGEGQAPIGAFATIDTATAIEVNIQFSVTTEVGYSESDVVESVSNSITEYLQQIAFDEEYVSYAMIGNLVLTSEGVKDYLNLTVNNGLNNISVGETEVAILGGINIV</sequence>
<dbReference type="Proteomes" id="UP000448943">
    <property type="component" value="Unassembled WGS sequence"/>
</dbReference>
<evidence type="ECO:0000259" key="3">
    <source>
        <dbReference type="Pfam" id="PF26078"/>
    </source>
</evidence>
<feature type="domain" description="Baseplate J-like C-terminal" evidence="4">
    <location>
        <begin position="256"/>
        <end position="340"/>
    </location>
</feature>
<dbReference type="PANTHER" id="PTHR37829:SF3">
    <property type="entry name" value="PROTEIN JAYE-RELATED"/>
    <property type="match status" value="1"/>
</dbReference>
<dbReference type="Pfam" id="PF04865">
    <property type="entry name" value="Baseplate_J"/>
    <property type="match status" value="1"/>
</dbReference>
<comment type="caution">
    <text evidence="5">The sequence shown here is derived from an EMBL/GenBank/DDBJ whole genome shotgun (WGS) entry which is preliminary data.</text>
</comment>
<evidence type="ECO:0000313" key="5">
    <source>
        <dbReference type="EMBL" id="NBI30905.1"/>
    </source>
</evidence>
<proteinExistence type="inferred from homology"/>
<evidence type="ECO:0000259" key="4">
    <source>
        <dbReference type="Pfam" id="PF26079"/>
    </source>
</evidence>